<dbReference type="RefSeq" id="WP_208229710.1">
    <property type="nucleotide sequence ID" value="NZ_CP050854.1"/>
</dbReference>
<dbReference type="EMBL" id="CP050854">
    <property type="protein sequence ID" value="QTF07065.1"/>
    <property type="molecule type" value="Genomic_DNA"/>
</dbReference>
<proteinExistence type="predicted"/>
<evidence type="ECO:0000256" key="1">
    <source>
        <dbReference type="SAM" id="MobiDB-lite"/>
    </source>
</evidence>
<organism evidence="2 3">
    <name type="scientific">Brenneria izadpanahii</name>
    <dbReference type="NCBI Taxonomy" id="2722756"/>
    <lineage>
        <taxon>Bacteria</taxon>
        <taxon>Pseudomonadati</taxon>
        <taxon>Pseudomonadota</taxon>
        <taxon>Gammaproteobacteria</taxon>
        <taxon>Enterobacterales</taxon>
        <taxon>Pectobacteriaceae</taxon>
        <taxon>Brenneria</taxon>
    </lineage>
</organism>
<sequence length="47" mass="5191">MKSKTGEIQQKKSDKRLCPPPFTDKHPAQKNKAGVCEAQTPANLLAR</sequence>
<reference evidence="2 3" key="1">
    <citation type="submission" date="2020-03" db="EMBL/GenBank/DDBJ databases">
        <authorList>
            <person name="Bakhshi Ganjeh M."/>
        </authorList>
    </citation>
    <scope>NUCLEOTIDE SEQUENCE [LARGE SCALE GENOMIC DNA]</scope>
    <source>
        <strain evidence="3">Iran 50</strain>
    </source>
</reference>
<feature type="compositionally biased region" description="Basic and acidic residues" evidence="1">
    <location>
        <begin position="9"/>
        <end position="27"/>
    </location>
</feature>
<accession>A0ABX7UP90</accession>
<dbReference type="Proteomes" id="UP000671960">
    <property type="component" value="Chromosome"/>
</dbReference>
<feature type="region of interest" description="Disordered" evidence="1">
    <location>
        <begin position="1"/>
        <end position="47"/>
    </location>
</feature>
<keyword evidence="3" id="KW-1185">Reference proteome</keyword>
<protein>
    <submittedName>
        <fullName evidence="2">Uncharacterized protein</fullName>
    </submittedName>
</protein>
<evidence type="ECO:0000313" key="3">
    <source>
        <dbReference type="Proteomes" id="UP000671960"/>
    </source>
</evidence>
<gene>
    <name evidence="2" type="ORF">HC231_03295</name>
</gene>
<name>A0ABX7UP90_9GAMM</name>
<evidence type="ECO:0000313" key="2">
    <source>
        <dbReference type="EMBL" id="QTF07065.1"/>
    </source>
</evidence>